<dbReference type="Proteomes" id="UP001165297">
    <property type="component" value="Unassembled WGS sequence"/>
</dbReference>
<sequence>MRKSLPAYLFLAGLSLSACSEKNLQSPDQPLASRHSANQTLNDEHRYDFPFSPDQYVSKTVQIETPADSSDRFERKRSETSQKDFKEIEPEEPEAGYTSLNYAYLSSFENTFAADAARTATYTFVSSDGIGMTNFTTPTPLYLKYASFPDYIYDVQIAKSSSAGVAAKDGYHKLGLDLNRGSGGKYIYLTFSRTRAEFNEYGQDTYPGYMRYVHPSGSTYTYDLRMLPLNNITARSYRNSTLFTSPPSGFFDVWQFIPQFSGPYSLKYYRVDLNDGAGGNYIRPYKSRTDGGYAPIRQVGIVAGNSSNIWPPSGWIRDNTDLNDRAGGDYIYLCYKR</sequence>
<feature type="region of interest" description="Disordered" evidence="1">
    <location>
        <begin position="64"/>
        <end position="93"/>
    </location>
</feature>
<feature type="domain" description="MABP" evidence="2">
    <location>
        <begin position="293"/>
        <end position="337"/>
    </location>
</feature>
<organism evidence="3 4">
    <name type="scientific">Hymenobacter nitidus</name>
    <dbReference type="NCBI Taxonomy" id="2880929"/>
    <lineage>
        <taxon>Bacteria</taxon>
        <taxon>Pseudomonadati</taxon>
        <taxon>Bacteroidota</taxon>
        <taxon>Cytophagia</taxon>
        <taxon>Cytophagales</taxon>
        <taxon>Hymenobacteraceae</taxon>
        <taxon>Hymenobacter</taxon>
    </lineage>
</organism>
<dbReference type="InterPro" id="IPR023341">
    <property type="entry name" value="MABP"/>
</dbReference>
<evidence type="ECO:0000313" key="3">
    <source>
        <dbReference type="EMBL" id="MCB2376774.1"/>
    </source>
</evidence>
<feature type="region of interest" description="Disordered" evidence="1">
    <location>
        <begin position="23"/>
        <end position="52"/>
    </location>
</feature>
<comment type="caution">
    <text evidence="3">The sequence shown here is derived from an EMBL/GenBank/DDBJ whole genome shotgun (WGS) entry which is preliminary data.</text>
</comment>
<name>A0ABS8ABJ2_9BACT</name>
<keyword evidence="4" id="KW-1185">Reference proteome</keyword>
<accession>A0ABS8ABJ2</accession>
<dbReference type="PROSITE" id="PS51257">
    <property type="entry name" value="PROKAR_LIPOPROTEIN"/>
    <property type="match status" value="1"/>
</dbReference>
<dbReference type="RefSeq" id="WP_226183035.1">
    <property type="nucleotide sequence ID" value="NZ_JAJADQ010000002.1"/>
</dbReference>
<evidence type="ECO:0000259" key="2">
    <source>
        <dbReference type="PROSITE" id="PS51498"/>
    </source>
</evidence>
<dbReference type="PROSITE" id="PS51498">
    <property type="entry name" value="MABP"/>
    <property type="match status" value="1"/>
</dbReference>
<dbReference type="EMBL" id="JAJADQ010000002">
    <property type="protein sequence ID" value="MCB2376774.1"/>
    <property type="molecule type" value="Genomic_DNA"/>
</dbReference>
<evidence type="ECO:0000313" key="4">
    <source>
        <dbReference type="Proteomes" id="UP001165297"/>
    </source>
</evidence>
<dbReference type="Gene3D" id="2.100.10.50">
    <property type="match status" value="2"/>
</dbReference>
<proteinExistence type="predicted"/>
<gene>
    <name evidence="3" type="ORF">LGH70_04235</name>
</gene>
<reference evidence="3" key="1">
    <citation type="submission" date="2021-10" db="EMBL/GenBank/DDBJ databases">
        <authorList>
            <person name="Dean J.D."/>
            <person name="Kim M.K."/>
            <person name="Newey C.N."/>
            <person name="Stoker T.S."/>
            <person name="Thompson D.W."/>
            <person name="Grose J.H."/>
        </authorList>
    </citation>
    <scope>NUCLEOTIDE SEQUENCE</scope>
    <source>
        <strain evidence="3">BT635</strain>
    </source>
</reference>
<evidence type="ECO:0000256" key="1">
    <source>
        <dbReference type="SAM" id="MobiDB-lite"/>
    </source>
</evidence>
<feature type="compositionally biased region" description="Basic and acidic residues" evidence="1">
    <location>
        <begin position="69"/>
        <end position="88"/>
    </location>
</feature>
<protein>
    <recommendedName>
        <fullName evidence="2">MABP domain-containing protein</fullName>
    </recommendedName>
</protein>